<dbReference type="Gene3D" id="1.10.15.40">
    <property type="entry name" value="Electron transport complex subunit B, putative Fe-S cluster"/>
    <property type="match status" value="1"/>
</dbReference>
<keyword evidence="1" id="KW-0004">4Fe-4S</keyword>
<dbReference type="GO" id="GO:0051539">
    <property type="term" value="F:4 iron, 4 sulfur cluster binding"/>
    <property type="evidence" value="ECO:0007669"/>
    <property type="project" value="UniProtKB-KW"/>
</dbReference>
<dbReference type="InterPro" id="IPR036388">
    <property type="entry name" value="WH-like_DNA-bd_sf"/>
</dbReference>
<dbReference type="GO" id="GO:0046872">
    <property type="term" value="F:metal ion binding"/>
    <property type="evidence" value="ECO:0007669"/>
    <property type="project" value="UniProtKB-KW"/>
</dbReference>
<dbReference type="AlphaFoldDB" id="A0B8P2"/>
<evidence type="ECO:0000259" key="5">
    <source>
        <dbReference type="PROSITE" id="PS51656"/>
    </source>
</evidence>
<name>A0B8P2_METTP</name>
<dbReference type="RefSeq" id="WP_011696458.1">
    <property type="nucleotide sequence ID" value="NC_008553.1"/>
</dbReference>
<dbReference type="PROSITE" id="PS51656">
    <property type="entry name" value="4FE4S"/>
    <property type="match status" value="1"/>
</dbReference>
<dbReference type="PANTHER" id="PTHR36214:SF3">
    <property type="entry name" value="ACETYL-COA DECARBONYLASE_SYNTHASE COMPLEX SUBUNIT GAMMA"/>
    <property type="match status" value="1"/>
</dbReference>
<dbReference type="KEGG" id="mtp:Mthe_1288"/>
<protein>
    <submittedName>
        <fullName evidence="6">Fe-S cluster domain protein</fullName>
    </submittedName>
</protein>
<reference evidence="6 7" key="1">
    <citation type="submission" date="2006-10" db="EMBL/GenBank/DDBJ databases">
        <title>Complete sequence of Methanosaeta thermophila PT.</title>
        <authorList>
            <consortium name="US DOE Joint Genome Institute"/>
            <person name="Copeland A."/>
            <person name="Lucas S."/>
            <person name="Lapidus A."/>
            <person name="Barry K."/>
            <person name="Detter J.C."/>
            <person name="Glavina del Rio T."/>
            <person name="Hammon N."/>
            <person name="Israni S."/>
            <person name="Pitluck S."/>
            <person name="Chain P."/>
            <person name="Malfatti S."/>
            <person name="Shin M."/>
            <person name="Vergez L."/>
            <person name="Schmutz J."/>
            <person name="Larimer F."/>
            <person name="Land M."/>
            <person name="Hauser L."/>
            <person name="Kyrpides N."/>
            <person name="Kim E."/>
            <person name="Smith K.S."/>
            <person name="Ingram-Smith C."/>
            <person name="Richardson P."/>
        </authorList>
    </citation>
    <scope>NUCLEOTIDE SEQUENCE [LARGE SCALE GENOMIC DNA]</scope>
    <source>
        <strain evidence="7">DSM 6194 / JCM 14653 / NBRC 101360 / PT</strain>
    </source>
</reference>
<feature type="domain" description="4Fe-4S" evidence="5">
    <location>
        <begin position="196"/>
        <end position="257"/>
    </location>
</feature>
<dbReference type="PANTHER" id="PTHR36214">
    <property type="match status" value="1"/>
</dbReference>
<gene>
    <name evidence="6" type="ordered locus">Mthe_1288</name>
</gene>
<dbReference type="Pfam" id="PF04060">
    <property type="entry name" value="FeS"/>
    <property type="match status" value="1"/>
</dbReference>
<dbReference type="InterPro" id="IPR007202">
    <property type="entry name" value="4Fe-4S_dom"/>
</dbReference>
<evidence type="ECO:0000313" key="6">
    <source>
        <dbReference type="EMBL" id="ABK15066.1"/>
    </source>
</evidence>
<evidence type="ECO:0000256" key="3">
    <source>
        <dbReference type="ARBA" id="ARBA00023004"/>
    </source>
</evidence>
<dbReference type="Proteomes" id="UP000000674">
    <property type="component" value="Chromosome"/>
</dbReference>
<sequence>MAGHAEVKLVSNAMANTTRRKIMNLLLEMDLSKEDIGKAVGQSMLDYHLQILQQAGLIKIENNVASLTDFGRNFLESKGEKSERIEIRDARPVEVVEVKQLLPCIADTTKFRIIARMDPPLGGALKALEPLFPRGRYSERIGALIIQKGTVLITLYGTGNVTMTMIRDEAHAREILEELKRTINDAIEKGVTPAPKEKVRVDPMEVYRYLPGTNCRECGEQSCYSFAIRLVSGEVGLEKCKPLQEDKYATRLEHLRSLLAYL</sequence>
<dbReference type="InterPro" id="IPR051069">
    <property type="entry name" value="ACDS_complex_subunit"/>
</dbReference>
<evidence type="ECO:0000256" key="4">
    <source>
        <dbReference type="ARBA" id="ARBA00023014"/>
    </source>
</evidence>
<dbReference type="GeneID" id="4462929"/>
<dbReference type="EMBL" id="CP000477">
    <property type="protein sequence ID" value="ABK15066.1"/>
    <property type="molecule type" value="Genomic_DNA"/>
</dbReference>
<dbReference type="STRING" id="349307.Mthe_1288"/>
<keyword evidence="7" id="KW-1185">Reference proteome</keyword>
<dbReference type="InterPro" id="IPR036390">
    <property type="entry name" value="WH_DNA-bd_sf"/>
</dbReference>
<dbReference type="Gene3D" id="1.10.10.10">
    <property type="entry name" value="Winged helix-like DNA-binding domain superfamily/Winged helix DNA-binding domain"/>
    <property type="match status" value="1"/>
</dbReference>
<dbReference type="CDD" id="cd00090">
    <property type="entry name" value="HTH_ARSR"/>
    <property type="match status" value="1"/>
</dbReference>
<keyword evidence="2" id="KW-0479">Metal-binding</keyword>
<dbReference type="HOGENOM" id="CLU_1006889_0_0_2"/>
<proteinExistence type="predicted"/>
<keyword evidence="4" id="KW-0411">Iron-sulfur</keyword>
<accession>A0B8P2</accession>
<evidence type="ECO:0000256" key="2">
    <source>
        <dbReference type="ARBA" id="ARBA00022723"/>
    </source>
</evidence>
<keyword evidence="3" id="KW-0408">Iron</keyword>
<evidence type="ECO:0000313" key="7">
    <source>
        <dbReference type="Proteomes" id="UP000000674"/>
    </source>
</evidence>
<dbReference type="InterPro" id="IPR011991">
    <property type="entry name" value="ArsR-like_HTH"/>
</dbReference>
<evidence type="ECO:0000256" key="1">
    <source>
        <dbReference type="ARBA" id="ARBA00022485"/>
    </source>
</evidence>
<organism evidence="6 7">
    <name type="scientific">Methanothrix thermoacetophila (strain DSM 6194 / JCM 14653 / NBRC 101360 / PT)</name>
    <name type="common">Methanosaeta thermophila</name>
    <dbReference type="NCBI Taxonomy" id="349307"/>
    <lineage>
        <taxon>Archaea</taxon>
        <taxon>Methanobacteriati</taxon>
        <taxon>Methanobacteriota</taxon>
        <taxon>Stenosarchaea group</taxon>
        <taxon>Methanomicrobia</taxon>
        <taxon>Methanotrichales</taxon>
        <taxon>Methanotrichaceae</taxon>
        <taxon>Methanothrix</taxon>
    </lineage>
</organism>
<dbReference type="OrthoDB" id="9014at2157"/>
<dbReference type="SUPFAM" id="SSF46785">
    <property type="entry name" value="Winged helix' DNA-binding domain"/>
    <property type="match status" value="1"/>
</dbReference>